<protein>
    <submittedName>
        <fullName evidence="7">Succinylglutamate desuccinylase</fullName>
    </submittedName>
</protein>
<evidence type="ECO:0000313" key="8">
    <source>
        <dbReference type="Proteomes" id="UP001143543"/>
    </source>
</evidence>
<evidence type="ECO:0000313" key="7">
    <source>
        <dbReference type="EMBL" id="GLB49120.1"/>
    </source>
</evidence>
<dbReference type="Pfam" id="PF24827">
    <property type="entry name" value="AstE_AspA_cat"/>
    <property type="match status" value="1"/>
</dbReference>
<evidence type="ECO:0000256" key="1">
    <source>
        <dbReference type="ARBA" id="ARBA00001947"/>
    </source>
</evidence>
<gene>
    <name evidence="7" type="ORF">Y10_14880</name>
</gene>
<evidence type="ECO:0000256" key="5">
    <source>
        <dbReference type="SAM" id="SignalP"/>
    </source>
</evidence>
<keyword evidence="8" id="KW-1185">Reference proteome</keyword>
<evidence type="ECO:0000256" key="3">
    <source>
        <dbReference type="ARBA" id="ARBA00022801"/>
    </source>
</evidence>
<accession>A0ABQ5MIA7</accession>
<evidence type="ECO:0000256" key="2">
    <source>
        <dbReference type="ARBA" id="ARBA00022723"/>
    </source>
</evidence>
<proteinExistence type="predicted"/>
<comment type="caution">
    <text evidence="7">The sequence shown here is derived from an EMBL/GenBank/DDBJ whole genome shotgun (WGS) entry which is preliminary data.</text>
</comment>
<organism evidence="7 8">
    <name type="scientific">Neptunitalea lumnitzerae</name>
    <dbReference type="NCBI Taxonomy" id="2965509"/>
    <lineage>
        <taxon>Bacteria</taxon>
        <taxon>Pseudomonadati</taxon>
        <taxon>Bacteroidota</taxon>
        <taxon>Flavobacteriia</taxon>
        <taxon>Flavobacteriales</taxon>
        <taxon>Flavobacteriaceae</taxon>
        <taxon>Neptunitalea</taxon>
    </lineage>
</organism>
<reference evidence="7" key="1">
    <citation type="submission" date="2022-07" db="EMBL/GenBank/DDBJ databases">
        <title>Taxonomy of Novel Oxalotrophic and Methylotrophic Bacteria.</title>
        <authorList>
            <person name="Sahin N."/>
            <person name="Tani A."/>
        </authorList>
    </citation>
    <scope>NUCLEOTIDE SEQUENCE</scope>
    <source>
        <strain evidence="7">Y10</strain>
    </source>
</reference>
<comment type="cofactor">
    <cofactor evidence="1">
        <name>Zn(2+)</name>
        <dbReference type="ChEBI" id="CHEBI:29105"/>
    </cofactor>
</comment>
<dbReference type="PANTHER" id="PTHR37326">
    <property type="entry name" value="BLL3975 PROTEIN"/>
    <property type="match status" value="1"/>
</dbReference>
<dbReference type="SUPFAM" id="SSF53187">
    <property type="entry name" value="Zn-dependent exopeptidases"/>
    <property type="match status" value="1"/>
</dbReference>
<dbReference type="RefSeq" id="WP_281764733.1">
    <property type="nucleotide sequence ID" value="NZ_BRVO01000001.1"/>
</dbReference>
<keyword evidence="4" id="KW-0862">Zinc</keyword>
<keyword evidence="2" id="KW-0479">Metal-binding</keyword>
<feature type="chain" id="PRO_5045670511" evidence="5">
    <location>
        <begin position="21"/>
        <end position="345"/>
    </location>
</feature>
<dbReference type="EMBL" id="BRVO01000001">
    <property type="protein sequence ID" value="GLB49120.1"/>
    <property type="molecule type" value="Genomic_DNA"/>
</dbReference>
<dbReference type="InterPro" id="IPR043795">
    <property type="entry name" value="N-alpha-Ac-DABA-like"/>
</dbReference>
<dbReference type="Proteomes" id="UP001143543">
    <property type="component" value="Unassembled WGS sequence"/>
</dbReference>
<keyword evidence="3" id="KW-0378">Hydrolase</keyword>
<sequence length="345" mass="37920">MKIYSTVCFFLICNILTAQGFIANHLANAKPSKLDTIIKLHTYQGTSVDFPLTIIKGAKTGPTFTLIAGIHGMEYPPILAASNLRNSIKPNSLKGNVIIVPLANINAFYKRTPFTNPIDNKNLNRVFPGNKNGSITQVIAHFITQELFAISTVVLDIHAGDVNEDLLPFICYYNNTSYKEQTKLAATLCDSSGFTNIVSYPYTLGANEPAEYAFKQAVQQGITGISIEMGKLGLVSPTEVNTIEKSVLNILAKLQMYKQPESHNFIKRNYFTNQKYIYASAQGILNSSYRAGDVVKKGTIIGTIKDIFGNELSQMIAPETGTILYKIGTPPVNKDETVFCIGIQK</sequence>
<dbReference type="PIRSF" id="PIRSF039012">
    <property type="entry name" value="ASP"/>
    <property type="match status" value="1"/>
</dbReference>
<evidence type="ECO:0000256" key="4">
    <source>
        <dbReference type="ARBA" id="ARBA00022833"/>
    </source>
</evidence>
<dbReference type="PANTHER" id="PTHR37326:SF1">
    <property type="entry name" value="BLL3975 PROTEIN"/>
    <property type="match status" value="1"/>
</dbReference>
<evidence type="ECO:0000259" key="6">
    <source>
        <dbReference type="Pfam" id="PF24827"/>
    </source>
</evidence>
<keyword evidence="5" id="KW-0732">Signal</keyword>
<dbReference type="Gene3D" id="3.40.630.10">
    <property type="entry name" value="Zn peptidases"/>
    <property type="match status" value="1"/>
</dbReference>
<dbReference type="InterPro" id="IPR053138">
    <property type="entry name" value="N-alpha-Ac-DABA_deacetylase"/>
</dbReference>
<feature type="domain" description="Succinylglutamate desuccinylase/Aspartoacylase catalytic" evidence="6">
    <location>
        <begin position="61"/>
        <end position="252"/>
    </location>
</feature>
<feature type="signal peptide" evidence="5">
    <location>
        <begin position="1"/>
        <end position="20"/>
    </location>
</feature>
<name>A0ABQ5MIA7_9FLAO</name>
<dbReference type="InterPro" id="IPR055438">
    <property type="entry name" value="AstE_AspA_cat"/>
</dbReference>